<dbReference type="GO" id="GO:0003677">
    <property type="term" value="F:DNA binding"/>
    <property type="evidence" value="ECO:0007669"/>
    <property type="project" value="UniProtKB-KW"/>
</dbReference>
<dbReference type="InterPro" id="IPR036894">
    <property type="entry name" value="YbaB-like_sf"/>
</dbReference>
<name>A0AAE3GC23_9PSEU</name>
<evidence type="ECO:0000313" key="2">
    <source>
        <dbReference type="EMBL" id="MCP2164502.1"/>
    </source>
</evidence>
<dbReference type="RefSeq" id="WP_253768223.1">
    <property type="nucleotide sequence ID" value="NZ_JAMTCK010000003.1"/>
</dbReference>
<dbReference type="EMBL" id="JAMTCK010000003">
    <property type="protein sequence ID" value="MCP2164502.1"/>
    <property type="molecule type" value="Genomic_DNA"/>
</dbReference>
<accession>A0AAE3GC23</accession>
<feature type="compositionally biased region" description="Low complexity" evidence="1">
    <location>
        <begin position="119"/>
        <end position="136"/>
    </location>
</feature>
<evidence type="ECO:0000313" key="3">
    <source>
        <dbReference type="Proteomes" id="UP001206128"/>
    </source>
</evidence>
<dbReference type="AlphaFoldDB" id="A0AAE3GC23"/>
<feature type="compositionally biased region" description="Basic and acidic residues" evidence="1">
    <location>
        <begin position="158"/>
        <end position="168"/>
    </location>
</feature>
<dbReference type="Gene3D" id="3.30.1310.10">
    <property type="entry name" value="Nucleoid-associated protein YbaB-like domain"/>
    <property type="match status" value="1"/>
</dbReference>
<dbReference type="InterPro" id="IPR004401">
    <property type="entry name" value="YbaB/EbfC"/>
</dbReference>
<organism evidence="2 3">
    <name type="scientific">Goodfellowiella coeruleoviolacea</name>
    <dbReference type="NCBI Taxonomy" id="334858"/>
    <lineage>
        <taxon>Bacteria</taxon>
        <taxon>Bacillati</taxon>
        <taxon>Actinomycetota</taxon>
        <taxon>Actinomycetes</taxon>
        <taxon>Pseudonocardiales</taxon>
        <taxon>Pseudonocardiaceae</taxon>
        <taxon>Goodfellowiella</taxon>
    </lineage>
</organism>
<keyword evidence="2" id="KW-0238">DNA-binding</keyword>
<comment type="caution">
    <text evidence="2">The sequence shown here is derived from an EMBL/GenBank/DDBJ whole genome shotgun (WGS) entry which is preliminary data.</text>
</comment>
<reference evidence="2" key="1">
    <citation type="submission" date="2022-06" db="EMBL/GenBank/DDBJ databases">
        <title>Genomic Encyclopedia of Archaeal and Bacterial Type Strains, Phase II (KMG-II): from individual species to whole genera.</title>
        <authorList>
            <person name="Goeker M."/>
        </authorList>
    </citation>
    <scope>NUCLEOTIDE SEQUENCE</scope>
    <source>
        <strain evidence="2">DSM 43935</strain>
    </source>
</reference>
<evidence type="ECO:0000256" key="1">
    <source>
        <dbReference type="SAM" id="MobiDB-lite"/>
    </source>
</evidence>
<protein>
    <submittedName>
        <fullName evidence="2">YbaB/EbfC DNA-binding family protein</fullName>
    </submittedName>
</protein>
<dbReference type="Pfam" id="PF02575">
    <property type="entry name" value="YbaB_DNA_bd"/>
    <property type="match status" value="1"/>
</dbReference>
<keyword evidence="3" id="KW-1185">Reference proteome</keyword>
<feature type="compositionally biased region" description="Pro residues" evidence="1">
    <location>
        <begin position="104"/>
        <end position="118"/>
    </location>
</feature>
<proteinExistence type="predicted"/>
<dbReference type="Proteomes" id="UP001206128">
    <property type="component" value="Unassembled WGS sequence"/>
</dbReference>
<gene>
    <name evidence="2" type="ORF">LX83_001342</name>
</gene>
<feature type="region of interest" description="Disordered" evidence="1">
    <location>
        <begin position="97"/>
        <end position="180"/>
    </location>
</feature>
<sequence>MTSPIPPATGDLVARAEEIRAKIRALAGTASTPDGAVTVTVDASGALRDIEFGHAAERMPRQALAAAVLATARFAHNRATEQLPAVLAALAGEDSAAVRFTRQPEPPPPPLTPPPAQPGQPGQPGQPALPAWQAAARSGPPVRRAPVLDAATRGAHGSSHDSGIHDEGGYDDGPILRRRR</sequence>